<reference evidence="13 14" key="1">
    <citation type="submission" date="2014-06" db="EMBL/GenBank/DDBJ databases">
        <authorList>
            <person name="Swart Estienne"/>
        </authorList>
    </citation>
    <scope>NUCLEOTIDE SEQUENCE [LARGE SCALE GENOMIC DNA]</scope>
    <source>
        <strain evidence="13 14">130c</strain>
    </source>
</reference>
<dbReference type="PROSITE" id="PS01217">
    <property type="entry name" value="SUCCINYL_COA_LIG_3"/>
    <property type="match status" value="1"/>
</dbReference>
<dbReference type="Gene3D" id="3.30.470.20">
    <property type="entry name" value="ATP-grasp fold, B domain"/>
    <property type="match status" value="1"/>
</dbReference>
<dbReference type="InterPro" id="IPR016102">
    <property type="entry name" value="Succinyl-CoA_synth-like"/>
</dbReference>
<dbReference type="GO" id="GO:0042709">
    <property type="term" value="C:succinate-CoA ligase complex"/>
    <property type="evidence" value="ECO:0007669"/>
    <property type="project" value="TreeGrafter"/>
</dbReference>
<comment type="function">
    <text evidence="9">Succinyl-CoA synthetase functions in the citric acid cycle (TCA), coupling the hydrolysis of succinyl-CoA to the synthesis of ATP and thus represents the only step of substrate-level phosphorylation in the TCA. The beta subunit provides nucleotide specificity of the enzyme and binds the substrate succinate, while the binding sites for coenzyme A and phosphate are found in the alpha subunit.</text>
</comment>
<gene>
    <name evidence="13" type="primary">Contig12187.g13019</name>
    <name evidence="13" type="ORF">STYLEM_13180</name>
</gene>
<dbReference type="UniPathway" id="UPA00223">
    <property type="reaction ID" value="UER00999"/>
</dbReference>
<dbReference type="FunCoup" id="A0A078ATC8">
    <property type="interactions" value="399"/>
</dbReference>
<evidence type="ECO:0000313" key="14">
    <source>
        <dbReference type="Proteomes" id="UP000039865"/>
    </source>
</evidence>
<dbReference type="InterPro" id="IPR005809">
    <property type="entry name" value="Succ_CoA_ligase-like_bsu"/>
</dbReference>
<dbReference type="GO" id="GO:0000287">
    <property type="term" value="F:magnesium ion binding"/>
    <property type="evidence" value="ECO:0007669"/>
    <property type="project" value="UniProtKB-UniRule"/>
</dbReference>
<keyword evidence="4 9" id="KW-0479">Metal-binding</keyword>
<dbReference type="GO" id="GO:0005524">
    <property type="term" value="F:ATP binding"/>
    <property type="evidence" value="ECO:0007669"/>
    <property type="project" value="UniProtKB-UniRule"/>
</dbReference>
<dbReference type="FunFam" id="3.30.470.20:FF:000002">
    <property type="entry name" value="Succinate--CoA ligase [ADP-forming] subunit beta"/>
    <property type="match status" value="1"/>
</dbReference>
<dbReference type="GO" id="GO:0004775">
    <property type="term" value="F:succinate-CoA ligase (ADP-forming) activity"/>
    <property type="evidence" value="ECO:0007669"/>
    <property type="project" value="UniProtKB-UniRule"/>
</dbReference>
<evidence type="ECO:0000259" key="12">
    <source>
        <dbReference type="Pfam" id="PF08442"/>
    </source>
</evidence>
<evidence type="ECO:0000259" key="11">
    <source>
        <dbReference type="Pfam" id="PF00549"/>
    </source>
</evidence>
<dbReference type="InterPro" id="IPR013815">
    <property type="entry name" value="ATP_grasp_subdomain_1"/>
</dbReference>
<feature type="binding site" evidence="9">
    <location>
        <position position="78"/>
    </location>
    <ligand>
        <name>ATP</name>
        <dbReference type="ChEBI" id="CHEBI:30616"/>
    </ligand>
</feature>
<dbReference type="GO" id="GO:0006104">
    <property type="term" value="P:succinyl-CoA metabolic process"/>
    <property type="evidence" value="ECO:0007669"/>
    <property type="project" value="TreeGrafter"/>
</dbReference>
<dbReference type="EMBL" id="CCKQ01012500">
    <property type="protein sequence ID" value="CDW84123.1"/>
    <property type="molecule type" value="Genomic_DNA"/>
</dbReference>
<comment type="pathway">
    <text evidence="1 9">Carbohydrate metabolism; tricarboxylic acid cycle; succinate from succinyl-CoA (ligase route): step 1/1.</text>
</comment>
<evidence type="ECO:0000256" key="5">
    <source>
        <dbReference type="ARBA" id="ARBA00022741"/>
    </source>
</evidence>
<dbReference type="Gene3D" id="3.30.1490.20">
    <property type="entry name" value="ATP-grasp fold, A domain"/>
    <property type="match status" value="1"/>
</dbReference>
<evidence type="ECO:0000313" key="13">
    <source>
        <dbReference type="EMBL" id="CDW84123.1"/>
    </source>
</evidence>
<dbReference type="PANTHER" id="PTHR11815">
    <property type="entry name" value="SUCCINYL-COA SYNTHETASE BETA CHAIN"/>
    <property type="match status" value="1"/>
</dbReference>
<dbReference type="OMA" id="ITACDEV"/>
<evidence type="ECO:0000256" key="9">
    <source>
        <dbReference type="HAMAP-Rule" id="MF_03219"/>
    </source>
</evidence>
<evidence type="ECO:0000256" key="7">
    <source>
        <dbReference type="ARBA" id="ARBA00022842"/>
    </source>
</evidence>
<dbReference type="Pfam" id="PF08442">
    <property type="entry name" value="ATP-grasp_2"/>
    <property type="match status" value="1"/>
</dbReference>
<evidence type="ECO:0000256" key="10">
    <source>
        <dbReference type="RuleBase" id="RU361258"/>
    </source>
</evidence>
<accession>A0A078ATC8</accession>
<keyword evidence="14" id="KW-1185">Reference proteome</keyword>
<comment type="similarity">
    <text evidence="9 10">Belongs to the succinate/malate CoA ligase beta subunit family.</text>
</comment>
<dbReference type="OrthoDB" id="1552at2759"/>
<comment type="caution">
    <text evidence="9">Lacks conserved residue(s) required for the propagation of feature annotation.</text>
</comment>
<keyword evidence="7 9" id="KW-0460">Magnesium</keyword>
<feature type="binding site" evidence="9">
    <location>
        <position position="147"/>
    </location>
    <ligand>
        <name>ATP</name>
        <dbReference type="ChEBI" id="CHEBI:30616"/>
    </ligand>
</feature>
<keyword evidence="6 9" id="KW-0067">ATP-binding</keyword>
<feature type="binding site" evidence="9">
    <location>
        <position position="238"/>
    </location>
    <ligand>
        <name>Mg(2+)</name>
        <dbReference type="ChEBI" id="CHEBI:18420"/>
    </ligand>
</feature>
<dbReference type="InterPro" id="IPR005811">
    <property type="entry name" value="SUCC_ACL_C"/>
</dbReference>
<evidence type="ECO:0000256" key="3">
    <source>
        <dbReference type="ARBA" id="ARBA00022598"/>
    </source>
</evidence>
<evidence type="ECO:0000256" key="6">
    <source>
        <dbReference type="ARBA" id="ARBA00022840"/>
    </source>
</evidence>
<dbReference type="Gene3D" id="3.40.50.261">
    <property type="entry name" value="Succinyl-CoA synthetase domains"/>
    <property type="match status" value="1"/>
</dbReference>
<feature type="binding site" evidence="9">
    <location>
        <position position="252"/>
    </location>
    <ligand>
        <name>Mg(2+)</name>
        <dbReference type="ChEBI" id="CHEBI:18420"/>
    </ligand>
</feature>
<dbReference type="FunFam" id="3.40.50.261:FF:000001">
    <property type="entry name" value="Succinate--CoA ligase [ADP-forming] subunit beta"/>
    <property type="match status" value="1"/>
</dbReference>
<organism evidence="13 14">
    <name type="scientific">Stylonychia lemnae</name>
    <name type="common">Ciliate</name>
    <dbReference type="NCBI Taxonomy" id="5949"/>
    <lineage>
        <taxon>Eukaryota</taxon>
        <taxon>Sar</taxon>
        <taxon>Alveolata</taxon>
        <taxon>Ciliophora</taxon>
        <taxon>Intramacronucleata</taxon>
        <taxon>Spirotrichea</taxon>
        <taxon>Stichotrichia</taxon>
        <taxon>Sporadotrichida</taxon>
        <taxon>Oxytrichidae</taxon>
        <taxon>Stylonychinae</taxon>
        <taxon>Stylonychia</taxon>
    </lineage>
</organism>
<keyword evidence="8" id="KW-0809">Transit peptide</keyword>
<feature type="binding site" evidence="9">
    <location>
        <position position="303"/>
    </location>
    <ligand>
        <name>substrate</name>
        <note>ligand shared with subunit alpha</note>
    </ligand>
</feature>
<comment type="cofactor">
    <cofactor evidence="9">
        <name>Mg(2+)</name>
        <dbReference type="ChEBI" id="CHEBI:18420"/>
    </cofactor>
    <text evidence="9">Binds 1 Mg(2+) ion per subunit.</text>
</comment>
<dbReference type="SUPFAM" id="SSF52210">
    <property type="entry name" value="Succinyl-CoA synthetase domains"/>
    <property type="match status" value="1"/>
</dbReference>
<dbReference type="EC" id="6.2.1.5" evidence="9"/>
<evidence type="ECO:0000256" key="8">
    <source>
        <dbReference type="ARBA" id="ARBA00022946"/>
    </source>
</evidence>
<dbReference type="PIRSF" id="PIRSF001554">
    <property type="entry name" value="SucCS_beta"/>
    <property type="match status" value="1"/>
</dbReference>
<keyword evidence="9" id="KW-0496">Mitochondrion</keyword>
<comment type="catalytic activity">
    <reaction evidence="9">
        <text>succinate + ATP + CoA = succinyl-CoA + ADP + phosphate</text>
        <dbReference type="Rhea" id="RHEA:17661"/>
        <dbReference type="ChEBI" id="CHEBI:30031"/>
        <dbReference type="ChEBI" id="CHEBI:30616"/>
        <dbReference type="ChEBI" id="CHEBI:43474"/>
        <dbReference type="ChEBI" id="CHEBI:57287"/>
        <dbReference type="ChEBI" id="CHEBI:57292"/>
        <dbReference type="ChEBI" id="CHEBI:456216"/>
        <dbReference type="EC" id="6.2.1.5"/>
    </reaction>
</comment>
<evidence type="ECO:0000256" key="2">
    <source>
        <dbReference type="ARBA" id="ARBA00022532"/>
    </source>
</evidence>
<keyword evidence="2 9" id="KW-0816">Tricarboxylic acid cycle</keyword>
<dbReference type="Pfam" id="PF00549">
    <property type="entry name" value="Ligase_CoA"/>
    <property type="match status" value="1"/>
</dbReference>
<feature type="binding site" evidence="9">
    <location>
        <begin position="85"/>
        <end position="87"/>
    </location>
    <ligand>
        <name>ATP</name>
        <dbReference type="ChEBI" id="CHEBI:30616"/>
    </ligand>
</feature>
<dbReference type="NCBIfam" id="TIGR01016">
    <property type="entry name" value="sucCoAbeta"/>
    <property type="match status" value="1"/>
</dbReference>
<sequence>MLNLFGYQMSRGSGFNRALIMNKDLPMRRLKLHEYQAGKLLHKYRVPIPLGGVALNSKEALLVARQFGQQRPMEYVVKAQVLGGGRGLGHFRENNFQGGVHLVKTPEQVAEIAEKMCGKTLVTKQSGEAGLPCNLVYIVEKLSISKEYYLSLTLDRKAGKPVFIYSKAGGMNIEDVAHNTPDQIFKIHVDINQGLNIDDLLQAAKNLDLEDYKSQVVFLFKHLYDCFIEKDADMIEINPLALLADGTIVAADSKVTIDDNALFRQKDLKAEEDLSQQNYKERIAKSFDLNYIYIGGNIGCLVNGAGLAMATMDIIKHYGGNPANFLDVGGSAEGEQMVEAIKLLNNDPEVDSIFINIFGGILRCDNLAQSIINAAEQISLTKPIVLRLKGTNSKIAREMIKPREKELGIFFDDDFDSAARLVVDVAQKRSQSEK</sequence>
<name>A0A078ATC8_STYLE</name>
<comment type="subunit">
    <text evidence="9 10">Heterodimer of an alpha and a beta subunit.</text>
</comment>
<dbReference type="NCBIfam" id="NF001913">
    <property type="entry name" value="PRK00696.1"/>
    <property type="match status" value="1"/>
</dbReference>
<evidence type="ECO:0000256" key="4">
    <source>
        <dbReference type="ARBA" id="ARBA00022723"/>
    </source>
</evidence>
<dbReference type="InParanoid" id="A0A078ATC8"/>
<dbReference type="InterPro" id="IPR017866">
    <property type="entry name" value="Succ-CoA_synthase_bsu_CS"/>
</dbReference>
<keyword evidence="5 9" id="KW-0547">Nucleotide-binding</keyword>
<dbReference type="HAMAP" id="MF_00558">
    <property type="entry name" value="Succ_CoA_beta"/>
    <property type="match status" value="1"/>
</dbReference>
<proteinExistence type="inferred from homology"/>
<dbReference type="PANTHER" id="PTHR11815:SF1">
    <property type="entry name" value="SUCCINATE--COA LIGASE [ADP-FORMING] SUBUNIT BETA, MITOCHONDRIAL"/>
    <property type="match status" value="1"/>
</dbReference>
<dbReference type="SUPFAM" id="SSF56059">
    <property type="entry name" value="Glutathione synthetase ATP-binding domain-like"/>
    <property type="match status" value="1"/>
</dbReference>
<dbReference type="AlphaFoldDB" id="A0A078ATC8"/>
<dbReference type="GO" id="GO:0006099">
    <property type="term" value="P:tricarboxylic acid cycle"/>
    <property type="evidence" value="ECO:0007669"/>
    <property type="project" value="UniProtKB-UniRule"/>
</dbReference>
<dbReference type="GO" id="GO:0005739">
    <property type="term" value="C:mitochondrion"/>
    <property type="evidence" value="ECO:0007669"/>
    <property type="project" value="UniProtKB-SubCell"/>
</dbReference>
<keyword evidence="3 9" id="KW-0436">Ligase</keyword>
<comment type="subcellular location">
    <subcellularLocation>
        <location evidence="9">Mitochondrion</location>
    </subcellularLocation>
</comment>
<dbReference type="InterPro" id="IPR013650">
    <property type="entry name" value="ATP-grasp_succ-CoA_synth-type"/>
</dbReference>
<protein>
    <recommendedName>
        <fullName evidence="9">Succinate--CoA ligase [ADP-forming] subunit beta, mitochondrial</fullName>
        <ecNumber evidence="9">6.2.1.5</ecNumber>
    </recommendedName>
    <alternativeName>
        <fullName evidence="9">Succinyl-CoA synthetase beta chain</fullName>
        <shortName evidence="9">SCS-beta</shortName>
    </alternativeName>
</protein>
<evidence type="ECO:0000256" key="1">
    <source>
        <dbReference type="ARBA" id="ARBA00005064"/>
    </source>
</evidence>
<feature type="domain" description="ATP-citrate synthase/succinyl-CoA ligase C-terminal" evidence="11">
    <location>
        <begin position="301"/>
        <end position="394"/>
    </location>
</feature>
<dbReference type="Proteomes" id="UP000039865">
    <property type="component" value="Unassembled WGS sequence"/>
</dbReference>
<feature type="domain" description="ATP-grasp fold succinyl-CoA synthetase-type" evidence="12">
    <location>
        <begin position="31"/>
        <end position="241"/>
    </location>
</feature>